<evidence type="ECO:0000313" key="2">
    <source>
        <dbReference type="EMBL" id="QSZ36661.1"/>
    </source>
</evidence>
<dbReference type="GO" id="GO:0042144">
    <property type="term" value="P:vacuole fusion, non-autophagic"/>
    <property type="evidence" value="ECO:0007669"/>
    <property type="project" value="InterPro"/>
</dbReference>
<feature type="region of interest" description="Disordered" evidence="1">
    <location>
        <begin position="426"/>
        <end position="526"/>
    </location>
</feature>
<feature type="region of interest" description="Disordered" evidence="1">
    <location>
        <begin position="361"/>
        <end position="410"/>
    </location>
</feature>
<dbReference type="InterPro" id="IPR027267">
    <property type="entry name" value="AH/BAR_dom_sf"/>
</dbReference>
<dbReference type="GO" id="GO:0005543">
    <property type="term" value="F:phospholipid binding"/>
    <property type="evidence" value="ECO:0007669"/>
    <property type="project" value="InterPro"/>
</dbReference>
<dbReference type="EMBL" id="CP063411">
    <property type="protein sequence ID" value="QSZ36661.1"/>
    <property type="molecule type" value="Genomic_DNA"/>
</dbReference>
<feature type="compositionally biased region" description="Polar residues" evidence="1">
    <location>
        <begin position="1"/>
        <end position="13"/>
    </location>
</feature>
<accession>A0A8A3PP63</accession>
<dbReference type="PANTHER" id="PTHR38407:SF1">
    <property type="entry name" value="PROTEIN IVY1"/>
    <property type="match status" value="1"/>
</dbReference>
<feature type="compositionally biased region" description="Acidic residues" evidence="1">
    <location>
        <begin position="447"/>
        <end position="457"/>
    </location>
</feature>
<feature type="compositionally biased region" description="Basic and acidic residues" evidence="1">
    <location>
        <begin position="458"/>
        <end position="485"/>
    </location>
</feature>
<reference evidence="2" key="1">
    <citation type="submission" date="2020-10" db="EMBL/GenBank/DDBJ databases">
        <title>Genome Sequence of Monilinia vaccinii-corymbosi Sheds Light on Mummy Berry Disease Infection of Blueberry and Mating Type.</title>
        <authorList>
            <person name="Yow A.G."/>
            <person name="Zhang Y."/>
            <person name="Bansal K."/>
            <person name="Eacker S.M."/>
            <person name="Sullivan S."/>
            <person name="Liachko I."/>
            <person name="Cubeta M.A."/>
            <person name="Rollins J.A."/>
            <person name="Ashrafi H."/>
        </authorList>
    </citation>
    <scope>NUCLEOTIDE SEQUENCE</scope>
    <source>
        <strain evidence="2">RL-1</strain>
    </source>
</reference>
<feature type="compositionally biased region" description="Low complexity" evidence="1">
    <location>
        <begin position="388"/>
        <end position="399"/>
    </location>
</feature>
<feature type="region of interest" description="Disordered" evidence="1">
    <location>
        <begin position="1"/>
        <end position="22"/>
    </location>
</feature>
<dbReference type="SUPFAM" id="SSF103657">
    <property type="entry name" value="BAR/IMD domain-like"/>
    <property type="match status" value="1"/>
</dbReference>
<evidence type="ECO:0000256" key="1">
    <source>
        <dbReference type="SAM" id="MobiDB-lite"/>
    </source>
</evidence>
<dbReference type="PANTHER" id="PTHR38407">
    <property type="entry name" value="PROTEIN IVY1"/>
    <property type="match status" value="1"/>
</dbReference>
<proteinExistence type="predicted"/>
<dbReference type="OrthoDB" id="5594612at2759"/>
<protein>
    <recommendedName>
        <fullName evidence="4">IMD domain-containing protein</fullName>
    </recommendedName>
</protein>
<organism evidence="2 3">
    <name type="scientific">Monilinia vaccinii-corymbosi</name>
    <dbReference type="NCBI Taxonomy" id="61207"/>
    <lineage>
        <taxon>Eukaryota</taxon>
        <taxon>Fungi</taxon>
        <taxon>Dikarya</taxon>
        <taxon>Ascomycota</taxon>
        <taxon>Pezizomycotina</taxon>
        <taxon>Leotiomycetes</taxon>
        <taxon>Helotiales</taxon>
        <taxon>Sclerotiniaceae</taxon>
        <taxon>Monilinia</taxon>
    </lineage>
</organism>
<name>A0A8A3PP63_9HELO</name>
<gene>
    <name evidence="2" type="ORF">DSL72_006542</name>
</gene>
<evidence type="ECO:0008006" key="4">
    <source>
        <dbReference type="Google" id="ProtNLM"/>
    </source>
</evidence>
<keyword evidence="3" id="KW-1185">Reference proteome</keyword>
<dbReference type="AlphaFoldDB" id="A0A8A3PP63"/>
<dbReference type="Proteomes" id="UP000672032">
    <property type="component" value="Chromosome 7"/>
</dbReference>
<sequence>MTPTTARTQSPSQRPLPGSPTYSYASTLPLASTFSLALPPPPAPHPPHAVLTKADLELSQIAYSELLSTAKSYRLALAELSSSASAFGSALEACARLKEARSEALAPPGGSLSNSFTAKGNCTGDHLMSASGVHQLIANHQQILSECVYRSFEVPLLHELDNWGRHVEEEEVAYRKEVKSKSKEIQRMEKEGLRLHKQRKRDVRGFRGHLVELTTRLDGLTTLHGEHARGLLRDCQDVSAKVVESSSSLVRAEVEIFEALARKGWTGGGLEELLERGQDLFSSEPSSAANTDSNGSPSKIFSILPQKSILVDTHTAPDSPGKKIHHKRSDSLLVDNNHYQSLAAVAERDLDSISILSERETRTVNRSRGVRPFSPEPVERSLDPLELSPHSQIPSQQPSPREEYSERSSRLEAFGSVTPEIFKDQAIIDSRAPSPISSLEVFAETETGIDSETEAETDTEREAETYTERDAETYTERDAEAEMVRETSSLQSEGTIRGDEPISSPETEPEQDEDGGDRNWSDEYYV</sequence>
<evidence type="ECO:0000313" key="3">
    <source>
        <dbReference type="Proteomes" id="UP000672032"/>
    </source>
</evidence>
<feature type="compositionally biased region" description="Basic and acidic residues" evidence="1">
    <location>
        <begin position="400"/>
        <end position="410"/>
    </location>
</feature>
<feature type="compositionally biased region" description="Basic and acidic residues" evidence="1">
    <location>
        <begin position="516"/>
        <end position="526"/>
    </location>
</feature>
<dbReference type="GO" id="GO:0000329">
    <property type="term" value="C:fungal-type vacuole membrane"/>
    <property type="evidence" value="ECO:0007669"/>
    <property type="project" value="InterPro"/>
</dbReference>
<dbReference type="InterPro" id="IPR037470">
    <property type="entry name" value="IVY1"/>
</dbReference>
<dbReference type="FunFam" id="1.20.1270.60:FF:000075">
    <property type="entry name" value="Related to IVY1-phospholipid-binding protein"/>
    <property type="match status" value="1"/>
</dbReference>
<dbReference type="Gene3D" id="1.20.1270.60">
    <property type="entry name" value="Arfaptin homology (AH) domain/BAR domain"/>
    <property type="match status" value="1"/>
</dbReference>